<evidence type="ECO:0000256" key="7">
    <source>
        <dbReference type="ARBA" id="ARBA00022692"/>
    </source>
</evidence>
<organism evidence="20 21">
    <name type="scientific">Mycena chlorophos</name>
    <name type="common">Agaric fungus</name>
    <name type="synonym">Agaricus chlorophos</name>
    <dbReference type="NCBI Taxonomy" id="658473"/>
    <lineage>
        <taxon>Eukaryota</taxon>
        <taxon>Fungi</taxon>
        <taxon>Dikarya</taxon>
        <taxon>Basidiomycota</taxon>
        <taxon>Agaricomycotina</taxon>
        <taxon>Agaricomycetes</taxon>
        <taxon>Agaricomycetidae</taxon>
        <taxon>Agaricales</taxon>
        <taxon>Marasmiineae</taxon>
        <taxon>Mycenaceae</taxon>
        <taxon>Mycena</taxon>
    </lineage>
</organism>
<dbReference type="InterPro" id="IPR002893">
    <property type="entry name" value="Znf_MYND"/>
</dbReference>
<evidence type="ECO:0000256" key="9">
    <source>
        <dbReference type="ARBA" id="ARBA00022771"/>
    </source>
</evidence>
<evidence type="ECO:0000256" key="16">
    <source>
        <dbReference type="ARBA" id="ARBA00039024"/>
    </source>
</evidence>
<keyword evidence="6" id="KW-0808">Transferase</keyword>
<dbReference type="InterPro" id="IPR039606">
    <property type="entry name" value="Phytol/farnesol_kinase"/>
</dbReference>
<evidence type="ECO:0000256" key="15">
    <source>
        <dbReference type="ARBA" id="ARBA00024015"/>
    </source>
</evidence>
<keyword evidence="8" id="KW-0479">Metal-binding</keyword>
<comment type="pathway">
    <text evidence="15">Cofactor biosynthesis; tocopherol biosynthesis.</text>
</comment>
<dbReference type="PANTHER" id="PTHR32523">
    <property type="entry name" value="PHYTOL KINASE 1, CHLOROPLASTIC"/>
    <property type="match status" value="1"/>
</dbReference>
<name>A0ABQ0M0B1_MYCCL</name>
<evidence type="ECO:0000256" key="4">
    <source>
        <dbReference type="ARBA" id="ARBA00022528"/>
    </source>
</evidence>
<keyword evidence="21" id="KW-1185">Reference proteome</keyword>
<evidence type="ECO:0000256" key="14">
    <source>
        <dbReference type="ARBA" id="ARBA00023136"/>
    </source>
</evidence>
<comment type="similarity">
    <text evidence="3">Belongs to the polyprenol kinase family.</text>
</comment>
<dbReference type="EC" id="2.7.1.182" evidence="16"/>
<gene>
    <name evidence="20" type="ORF">MCHLO_13295</name>
</gene>
<evidence type="ECO:0000256" key="10">
    <source>
        <dbReference type="ARBA" id="ARBA00022777"/>
    </source>
</evidence>
<keyword evidence="11" id="KW-0862">Zinc</keyword>
<evidence type="ECO:0000313" key="20">
    <source>
        <dbReference type="EMBL" id="GAT56667.1"/>
    </source>
</evidence>
<dbReference type="PANTHER" id="PTHR32523:SF8">
    <property type="entry name" value="DOLICHOL KINASE"/>
    <property type="match status" value="1"/>
</dbReference>
<evidence type="ECO:0000256" key="5">
    <source>
        <dbReference type="ARBA" id="ARBA00022640"/>
    </source>
</evidence>
<evidence type="ECO:0000313" key="21">
    <source>
        <dbReference type="Proteomes" id="UP000815677"/>
    </source>
</evidence>
<sequence>MHDSLRLSKLSKLPLRTRVVAERLVRNEDVLPPSDVAAIVKVARDGIDQDRIHLLPLFYTFLDPENLAELDARAGDFVVPGSSGSDLVATRMHRLLCGFLGVEEIADIMPPGALPDVWSRCWTLIQHLPPLTSASATQWPQLVHRLLERFQVAEMLEQTRLIVETPDLLELLADAWSYLMPSGQRALERMQFVARALTDALAFNSNPVQLDRIFDGAGGRYPLAALVVAQLDLEFPTAEGKTSEVEVLHSTEMLILLASVIEVIGDELRETGIVPALTRACSSLSRTLPKWRRAAPDDLLNGTLNGLFFCFQAPQPQKYIAQAIRSGFLTLFFTSSNWDRNFPATRAQMRELFEEILPPFLPLHFIAVELKAAFQDVRDLDPAQFYNSTSMRRVWDRFQEQLINRAIVLDDYKKPQSSNSLVACSNIECRNILDRHVMKRCGGCQRRVYCSPACQRADWLTGGHRSQCAHLSLSNPHDILQNHRDRAFLLGVLNYEYALHKLSLALESLRAMLMHRNPSLEFCIEWFYNYKTFHKSDEQLLTASTAIRMLSITAHAGFFDRSPEMRRAFDEGRVQLHTFDLGIKDHEPNANANANAPDNSPFRFPVARGSYAFLLRSSEGSLYSSLRQLCTEMLAAGESAADLPAYQARVEALVTADEDVQAFSGLWELTSHGSHPLHIVYG</sequence>
<dbReference type="PROSITE" id="PS50865">
    <property type="entry name" value="ZF_MYND_2"/>
    <property type="match status" value="1"/>
</dbReference>
<dbReference type="SUPFAM" id="SSF144232">
    <property type="entry name" value="HIT/MYND zinc finger-like"/>
    <property type="match status" value="1"/>
</dbReference>
<proteinExistence type="inferred from homology"/>
<evidence type="ECO:0000256" key="18">
    <source>
        <dbReference type="PROSITE-ProRule" id="PRU00134"/>
    </source>
</evidence>
<keyword evidence="9 18" id="KW-0863">Zinc-finger</keyword>
<keyword evidence="14" id="KW-0472">Membrane</keyword>
<evidence type="ECO:0000256" key="17">
    <source>
        <dbReference type="ARBA" id="ARBA00048889"/>
    </source>
</evidence>
<accession>A0ABQ0M0B1</accession>
<evidence type="ECO:0000256" key="3">
    <source>
        <dbReference type="ARBA" id="ARBA00010794"/>
    </source>
</evidence>
<keyword evidence="7" id="KW-0812">Transmembrane</keyword>
<evidence type="ECO:0000256" key="8">
    <source>
        <dbReference type="ARBA" id="ARBA00022723"/>
    </source>
</evidence>
<keyword evidence="10" id="KW-0418">Kinase</keyword>
<dbReference type="Pfam" id="PF01753">
    <property type="entry name" value="zf-MYND"/>
    <property type="match status" value="1"/>
</dbReference>
<feature type="domain" description="MYND-type" evidence="19">
    <location>
        <begin position="426"/>
        <end position="468"/>
    </location>
</feature>
<keyword evidence="13" id="KW-1133">Transmembrane helix</keyword>
<protein>
    <recommendedName>
        <fullName evidence="16">phytol kinase</fullName>
        <ecNumber evidence="16">2.7.1.182</ecNumber>
    </recommendedName>
</protein>
<evidence type="ECO:0000256" key="6">
    <source>
        <dbReference type="ARBA" id="ARBA00022679"/>
    </source>
</evidence>
<evidence type="ECO:0000256" key="12">
    <source>
        <dbReference type="ARBA" id="ARBA00022946"/>
    </source>
</evidence>
<dbReference type="Proteomes" id="UP000815677">
    <property type="component" value="Unassembled WGS sequence"/>
</dbReference>
<reference evidence="20" key="1">
    <citation type="submission" date="2014-09" db="EMBL/GenBank/DDBJ databases">
        <title>Genome sequence of the luminous mushroom Mycena chlorophos for searching fungal bioluminescence genes.</title>
        <authorList>
            <person name="Tanaka Y."/>
            <person name="Kasuga D."/>
            <person name="Oba Y."/>
            <person name="Hase S."/>
            <person name="Sato K."/>
            <person name="Oba Y."/>
            <person name="Sakakibara Y."/>
        </authorList>
    </citation>
    <scope>NUCLEOTIDE SEQUENCE</scope>
</reference>
<evidence type="ECO:0000256" key="1">
    <source>
        <dbReference type="ARBA" id="ARBA00004141"/>
    </source>
</evidence>
<keyword evidence="5" id="KW-0934">Plastid</keyword>
<evidence type="ECO:0000256" key="2">
    <source>
        <dbReference type="ARBA" id="ARBA00004229"/>
    </source>
</evidence>
<evidence type="ECO:0000256" key="11">
    <source>
        <dbReference type="ARBA" id="ARBA00022833"/>
    </source>
</evidence>
<comment type="catalytic activity">
    <reaction evidence="17">
        <text>phytol + CTP = phytyl phosphate + CDP + H(+)</text>
        <dbReference type="Rhea" id="RHEA:38055"/>
        <dbReference type="ChEBI" id="CHEBI:15378"/>
        <dbReference type="ChEBI" id="CHEBI:17327"/>
        <dbReference type="ChEBI" id="CHEBI:37563"/>
        <dbReference type="ChEBI" id="CHEBI:58069"/>
        <dbReference type="ChEBI" id="CHEBI:75483"/>
        <dbReference type="EC" id="2.7.1.182"/>
    </reaction>
</comment>
<dbReference type="EMBL" id="DF849320">
    <property type="protein sequence ID" value="GAT56667.1"/>
    <property type="molecule type" value="Genomic_DNA"/>
</dbReference>
<keyword evidence="4" id="KW-0150">Chloroplast</keyword>
<keyword evidence="12" id="KW-0809">Transit peptide</keyword>
<evidence type="ECO:0000259" key="19">
    <source>
        <dbReference type="PROSITE" id="PS50865"/>
    </source>
</evidence>
<evidence type="ECO:0000256" key="13">
    <source>
        <dbReference type="ARBA" id="ARBA00022989"/>
    </source>
</evidence>
<dbReference type="Gene3D" id="6.10.140.2220">
    <property type="match status" value="1"/>
</dbReference>
<comment type="subcellular location">
    <subcellularLocation>
        <location evidence="1">Membrane</location>
        <topology evidence="1">Multi-pass membrane protein</topology>
    </subcellularLocation>
    <subcellularLocation>
        <location evidence="2">Plastid</location>
        <location evidence="2">Chloroplast</location>
    </subcellularLocation>
</comment>